<sequence>MVLYSWKDEIKAGVPLGGIGTGKLEINNRGKLVNITVFGNLSSPIKSVRGFHIFISPDEGDPFFLEKDLRIRNMREVDELYYEGVYPFCYLTGKKGEIKVTLEAFSPIIPRNIKDSNIPAVGLSIKVSGSKKGTIYLSFPNFVGSTSIGRINRKVENGIIFTNIRTNEYDPRRGEVGIFSSYPTLIISQYNINVDAREAFKTFIYKDLYEDDNVWRNINKVKSDEHEVVGFWDDPAGIIASNYEENKEIRFVIAWYSRAKSYQYPYGFYYHNRFSGVLEVAQYFMKNYEELRKRTIEWKERIMNINLPDWLKDAIINSSYILTSSTWLDEKGRFGVLEAPEVFPVVGTIAGLCYEGALPVLLLFPCLEKEFIKELANVIREDGYVPHDLGIWSFDSPIEGTTAPPRWKDLNPTFILLVYRYFKFTGDVDFLRETYPKMLKAYEWMLTRSIEAEGSGDTAFDVLPIKGKNPMLLTLFIASALALRETKKVLNEKDESTDLSKLREMLNSLYNGKYFIAWEGQEGIFMAQLLGEWWTELLGLENVTDEEKISSALRYMLEVNGKASEYCTPNLVKENGEVVKISPQAYSSWPRLVFAMGWIGSKRDKRWFEIVKKEWDNIIKKGVVWNQPSRVNSINGNPEPENYLDHYIGNPSIWSFIVKEFI</sequence>
<evidence type="ECO:0000259" key="2">
    <source>
        <dbReference type="Pfam" id="PF12215"/>
    </source>
</evidence>
<dbReference type="GeneID" id="10599768"/>
<name>F4B5C4_ACIHW</name>
<dbReference type="EMBL" id="CP002535">
    <property type="protein sequence ID" value="AEE93218.1"/>
    <property type="molecule type" value="Genomic_DNA"/>
</dbReference>
<dbReference type="InterPro" id="IPR052566">
    <property type="entry name" value="Non-lysos_glucosylceramidase"/>
</dbReference>
<dbReference type="GO" id="GO:0005975">
    <property type="term" value="P:carbohydrate metabolic process"/>
    <property type="evidence" value="ECO:0007669"/>
    <property type="project" value="InterPro"/>
</dbReference>
<dbReference type="Gene3D" id="1.50.10.10">
    <property type="match status" value="1"/>
</dbReference>
<dbReference type="InterPro" id="IPR024462">
    <property type="entry name" value="GH116_N"/>
</dbReference>
<dbReference type="RefSeq" id="WP_013775134.1">
    <property type="nucleotide sequence ID" value="NC_015518.1"/>
</dbReference>
<dbReference type="PANTHER" id="PTHR12654">
    <property type="entry name" value="BILE ACID BETA-GLUCOSIDASE-RELATED"/>
    <property type="match status" value="1"/>
</dbReference>
<dbReference type="STRING" id="933801.Ahos_0327"/>
<dbReference type="PANTHER" id="PTHR12654:SF0">
    <property type="entry name" value="NON-LYSOSOMAL GLUCOSYLCERAMIDASE"/>
    <property type="match status" value="1"/>
</dbReference>
<dbReference type="InterPro" id="IPR012341">
    <property type="entry name" value="6hp_glycosidase-like_sf"/>
</dbReference>
<dbReference type="HOGENOM" id="CLU_027051_0_0_2"/>
<dbReference type="InterPro" id="IPR008928">
    <property type="entry name" value="6-hairpin_glycosidase_sf"/>
</dbReference>
<proteinExistence type="predicted"/>
<organism evidence="3 4">
    <name type="scientific">Acidianus hospitalis (strain W1)</name>
    <dbReference type="NCBI Taxonomy" id="933801"/>
    <lineage>
        <taxon>Archaea</taxon>
        <taxon>Thermoproteota</taxon>
        <taxon>Thermoprotei</taxon>
        <taxon>Sulfolobales</taxon>
        <taxon>Sulfolobaceae</taxon>
        <taxon>Acidianus</taxon>
    </lineage>
</organism>
<evidence type="ECO:0000313" key="4">
    <source>
        <dbReference type="Proteomes" id="UP000008458"/>
    </source>
</evidence>
<dbReference type="SUPFAM" id="SSF48208">
    <property type="entry name" value="Six-hairpin glycosidases"/>
    <property type="match status" value="1"/>
</dbReference>
<evidence type="ECO:0000313" key="3">
    <source>
        <dbReference type="EMBL" id="AEE93218.1"/>
    </source>
</evidence>
<dbReference type="InterPro" id="IPR006775">
    <property type="entry name" value="GH116_catalytic"/>
</dbReference>
<accession>F4B5C4</accession>
<protein>
    <recommendedName>
        <fullName evidence="5">Glycosyl-hydrolase family 116 catalytic region domain-containing protein</fullName>
    </recommendedName>
</protein>
<feature type="domain" description="Glycosyl-hydrolase family 116 N-terminal" evidence="2">
    <location>
        <begin position="13"/>
        <end position="290"/>
    </location>
</feature>
<reference evidence="3 4" key="1">
    <citation type="journal article" date="2011" name="Extremophiles">
        <title>Genomic analysis of Acidianus hospitalis W1 a host for studying crenarchaeal virus and plasmid life cycles.</title>
        <authorList>
            <person name="You X.Y."/>
            <person name="Liu C."/>
            <person name="Wang S.Y."/>
            <person name="Jiang C.Y."/>
            <person name="Shah S.A."/>
            <person name="Prangishvili D."/>
            <person name="She Q."/>
            <person name="Liu S.J."/>
            <person name="Garrett R.A."/>
        </authorList>
    </citation>
    <scope>NUCLEOTIDE SEQUENCE [LARGE SCALE GENOMIC DNA]</scope>
    <source>
        <strain evidence="3 4">W1</strain>
    </source>
</reference>
<dbReference type="AlphaFoldDB" id="F4B5C4"/>
<dbReference type="Proteomes" id="UP000008458">
    <property type="component" value="Chromosome"/>
</dbReference>
<keyword evidence="4" id="KW-1185">Reference proteome</keyword>
<evidence type="ECO:0008006" key="5">
    <source>
        <dbReference type="Google" id="ProtNLM"/>
    </source>
</evidence>
<dbReference type="Pfam" id="PF12215">
    <property type="entry name" value="Glyco_hydr_116N"/>
    <property type="match status" value="1"/>
</dbReference>
<dbReference type="eggNOG" id="arCOG03865">
    <property type="taxonomic scope" value="Archaea"/>
</dbReference>
<feature type="domain" description="Glycosyl-hydrolase family 116 catalytic region" evidence="1">
    <location>
        <begin position="333"/>
        <end position="656"/>
    </location>
</feature>
<dbReference type="GO" id="GO:0008422">
    <property type="term" value="F:beta-glucosidase activity"/>
    <property type="evidence" value="ECO:0007669"/>
    <property type="project" value="TreeGrafter"/>
</dbReference>
<dbReference type="KEGG" id="aho:Ahos_0327"/>
<dbReference type="Pfam" id="PF04685">
    <property type="entry name" value="DUF608"/>
    <property type="match status" value="1"/>
</dbReference>
<gene>
    <name evidence="3" type="ordered locus">Ahos_0327</name>
</gene>
<dbReference type="OrthoDB" id="43766at2157"/>
<reference key="2">
    <citation type="journal article" date="2011" name="Extremophiles">
        <title>Genomic analyses of Acidianus hospitalis W1 a host for studying crenarchaeal virus and plasmid life cycles.</title>
        <authorList>
            <person name="You X.Y."/>
            <person name="Liu C."/>
            <person name="Wang S.Y."/>
            <person name="Jiang C.Y."/>
            <person name="Shah S.A."/>
            <person name="Prangishvili D."/>
            <person name="Liu S.J."/>
            <person name="Garrett R.A."/>
        </authorList>
    </citation>
    <scope>NUCLEOTIDE SEQUENCE</scope>
    <source>
        <strain>W1</strain>
    </source>
</reference>
<evidence type="ECO:0000259" key="1">
    <source>
        <dbReference type="Pfam" id="PF04685"/>
    </source>
</evidence>